<dbReference type="GO" id="GO:0010017">
    <property type="term" value="P:red or far-red light signaling pathway"/>
    <property type="evidence" value="ECO:0007669"/>
    <property type="project" value="UniProtKB-ARBA"/>
</dbReference>
<dbReference type="Gene3D" id="4.10.280.10">
    <property type="entry name" value="Helix-loop-helix DNA-binding domain"/>
    <property type="match status" value="1"/>
</dbReference>
<feature type="compositionally biased region" description="Polar residues" evidence="5">
    <location>
        <begin position="10"/>
        <end position="21"/>
    </location>
</feature>
<dbReference type="PROSITE" id="PS50888">
    <property type="entry name" value="BHLH"/>
    <property type="match status" value="1"/>
</dbReference>
<comment type="subcellular location">
    <subcellularLocation>
        <location evidence="1">Nucleus</location>
    </subcellularLocation>
</comment>
<feature type="region of interest" description="Disordered" evidence="5">
    <location>
        <begin position="1"/>
        <end position="67"/>
    </location>
</feature>
<evidence type="ECO:0000259" key="6">
    <source>
        <dbReference type="PROSITE" id="PS50888"/>
    </source>
</evidence>
<dbReference type="PANTHER" id="PTHR46807">
    <property type="entry name" value="TRANSCRIPTION FACTOR PIF3"/>
    <property type="match status" value="1"/>
</dbReference>
<keyword evidence="3" id="KW-0804">Transcription</keyword>
<reference evidence="7 8" key="1">
    <citation type="journal article" date="2015" name="Proc. Natl. Acad. Sci. U.S.A.">
        <title>The resurrection genome of Boea hygrometrica: A blueprint for survival of dehydration.</title>
        <authorList>
            <person name="Xiao L."/>
            <person name="Yang G."/>
            <person name="Zhang L."/>
            <person name="Yang X."/>
            <person name="Zhao S."/>
            <person name="Ji Z."/>
            <person name="Zhou Q."/>
            <person name="Hu M."/>
            <person name="Wang Y."/>
            <person name="Chen M."/>
            <person name="Xu Y."/>
            <person name="Jin H."/>
            <person name="Xiao X."/>
            <person name="Hu G."/>
            <person name="Bao F."/>
            <person name="Hu Y."/>
            <person name="Wan P."/>
            <person name="Li L."/>
            <person name="Deng X."/>
            <person name="Kuang T."/>
            <person name="Xiang C."/>
            <person name="Zhu J.K."/>
            <person name="Oliver M.J."/>
            <person name="He Y."/>
        </authorList>
    </citation>
    <scope>NUCLEOTIDE SEQUENCE [LARGE SCALE GENOMIC DNA]</scope>
    <source>
        <strain evidence="8">cv. XS01</strain>
    </source>
</reference>
<evidence type="ECO:0000256" key="4">
    <source>
        <dbReference type="ARBA" id="ARBA00023242"/>
    </source>
</evidence>
<keyword evidence="4" id="KW-0539">Nucleus</keyword>
<dbReference type="GO" id="GO:0046983">
    <property type="term" value="F:protein dimerization activity"/>
    <property type="evidence" value="ECO:0007669"/>
    <property type="project" value="InterPro"/>
</dbReference>
<dbReference type="Pfam" id="PF00010">
    <property type="entry name" value="HLH"/>
    <property type="match status" value="1"/>
</dbReference>
<keyword evidence="8" id="KW-1185">Reference proteome</keyword>
<dbReference type="CDD" id="cd11445">
    <property type="entry name" value="bHLH_AtPIF_like"/>
    <property type="match status" value="1"/>
</dbReference>
<evidence type="ECO:0000313" key="8">
    <source>
        <dbReference type="Proteomes" id="UP000250235"/>
    </source>
</evidence>
<accession>A0A2Z7A115</accession>
<feature type="domain" description="BHLH" evidence="6">
    <location>
        <begin position="425"/>
        <end position="474"/>
    </location>
</feature>
<evidence type="ECO:0000256" key="2">
    <source>
        <dbReference type="ARBA" id="ARBA00023015"/>
    </source>
</evidence>
<keyword evidence="2" id="KW-0805">Transcription regulation</keyword>
<dbReference type="InterPro" id="IPR036638">
    <property type="entry name" value="HLH_DNA-bd_sf"/>
</dbReference>
<dbReference type="OrthoDB" id="690068at2759"/>
<protein>
    <recommendedName>
        <fullName evidence="6">BHLH domain-containing protein</fullName>
    </recommendedName>
</protein>
<feature type="compositionally biased region" description="Polar residues" evidence="5">
    <location>
        <begin position="605"/>
        <end position="647"/>
    </location>
</feature>
<evidence type="ECO:0000256" key="3">
    <source>
        <dbReference type="ARBA" id="ARBA00023163"/>
    </source>
</evidence>
<proteinExistence type="predicted"/>
<dbReference type="InterPro" id="IPR047265">
    <property type="entry name" value="PIF1-like_bHLH"/>
</dbReference>
<dbReference type="SUPFAM" id="SSF47459">
    <property type="entry name" value="HLH, helix-loop-helix DNA-binding domain"/>
    <property type="match status" value="1"/>
</dbReference>
<feature type="compositionally biased region" description="Low complexity" evidence="5">
    <location>
        <begin position="41"/>
        <end position="56"/>
    </location>
</feature>
<dbReference type="InterPro" id="IPR011598">
    <property type="entry name" value="bHLH_dom"/>
</dbReference>
<gene>
    <name evidence="7" type="ORF">F511_37925</name>
</gene>
<organism evidence="7 8">
    <name type="scientific">Dorcoceras hygrometricum</name>
    <dbReference type="NCBI Taxonomy" id="472368"/>
    <lineage>
        <taxon>Eukaryota</taxon>
        <taxon>Viridiplantae</taxon>
        <taxon>Streptophyta</taxon>
        <taxon>Embryophyta</taxon>
        <taxon>Tracheophyta</taxon>
        <taxon>Spermatophyta</taxon>
        <taxon>Magnoliopsida</taxon>
        <taxon>eudicotyledons</taxon>
        <taxon>Gunneridae</taxon>
        <taxon>Pentapetalae</taxon>
        <taxon>asterids</taxon>
        <taxon>lamiids</taxon>
        <taxon>Lamiales</taxon>
        <taxon>Gesneriaceae</taxon>
        <taxon>Didymocarpoideae</taxon>
        <taxon>Trichosporeae</taxon>
        <taxon>Loxocarpinae</taxon>
        <taxon>Dorcoceras</taxon>
    </lineage>
</organism>
<sequence>MARGKLESGQLKTSPTDNSSRMDGDFVELVWENGQPMMQGQSSRAARSLASHSLQSNPPKIRDAGVGHPTISRIGKFGEVETSLNDISVVVPTGELDLSQDDEIDPWLNFPFDDALPHDYCSEVFPETSGVTSSMHHISVPVDKSNSYDHTGRNLRNDGVGLKGLSCKAHILSPWPPLQGQTSDFSLGSQFSDVISNSTSIYPDSVFGHSAQDRDLANDSASKKVEWPSLKLPNNNLLNFSHFSRSASLVKAKSPVHDGIPTTVSLGTEKVGGKDNVMVSSGPNLVKSAPDEPPSSSHKGINLRVQPTVCEMGNSRPYMVEATKDLPAENSVVSFVKNDNSITPSNCSSLKGVQDNDKNIEPMVTSSSVGSDNCTDTVSCEKRPNYKRKLLDMEESECRSDGIQTGSVGVKKATSPGVSGSKRSRAAEVHNLSERRRRDRINEKMRALQELIPNCNKADKASMLDEAIEYLKTLQLQVQIMSMGAGLCMPPLMFPPGIQQMHPTHVPHFSPMGMSMGMGFGTSMVDMNGGGTPRCPIFPLPPMQAAQFSHPMSGPFNFPRVPGHSFPVYGYPSQGLHNSAPSVPLVALNRPPTDSAMGTGKHNEVQSSSPNLNSEDPLTHNNSQRISNAEASSSRNHGSNQLRTTTKVLDKPSIGQDNVQATDVNFTESASAAIDYTKEAGCD</sequence>
<dbReference type="InterPro" id="IPR044273">
    <property type="entry name" value="PIF3-like"/>
</dbReference>
<dbReference type="SMART" id="SM00353">
    <property type="entry name" value="HLH"/>
    <property type="match status" value="1"/>
</dbReference>
<dbReference type="GO" id="GO:0003700">
    <property type="term" value="F:DNA-binding transcription factor activity"/>
    <property type="evidence" value="ECO:0007669"/>
    <property type="project" value="InterPro"/>
</dbReference>
<evidence type="ECO:0000256" key="5">
    <source>
        <dbReference type="SAM" id="MobiDB-lite"/>
    </source>
</evidence>
<dbReference type="GO" id="GO:0005634">
    <property type="term" value="C:nucleus"/>
    <property type="evidence" value="ECO:0007669"/>
    <property type="project" value="UniProtKB-SubCell"/>
</dbReference>
<dbReference type="PANTHER" id="PTHR46807:SF1">
    <property type="entry name" value="TRANSCRIPTION FACTOR PIF3"/>
    <property type="match status" value="1"/>
</dbReference>
<dbReference type="FunFam" id="4.10.280.10:FF:000004">
    <property type="entry name" value="Basic helix-loop-helix transcription factor"/>
    <property type="match status" value="1"/>
</dbReference>
<name>A0A2Z7A115_9LAMI</name>
<dbReference type="AlphaFoldDB" id="A0A2Z7A115"/>
<evidence type="ECO:0000256" key="1">
    <source>
        <dbReference type="ARBA" id="ARBA00004123"/>
    </source>
</evidence>
<dbReference type="EMBL" id="KV020126">
    <property type="protein sequence ID" value="KZV15099.1"/>
    <property type="molecule type" value="Genomic_DNA"/>
</dbReference>
<dbReference type="Proteomes" id="UP000250235">
    <property type="component" value="Unassembled WGS sequence"/>
</dbReference>
<feature type="region of interest" description="Disordered" evidence="5">
    <location>
        <begin position="582"/>
        <end position="656"/>
    </location>
</feature>
<feature type="region of interest" description="Disordered" evidence="5">
    <location>
        <begin position="407"/>
        <end position="433"/>
    </location>
</feature>
<evidence type="ECO:0000313" key="7">
    <source>
        <dbReference type="EMBL" id="KZV15099.1"/>
    </source>
</evidence>